<proteinExistence type="predicted"/>
<evidence type="ECO:0000313" key="2">
    <source>
        <dbReference type="EMBL" id="NPE26030.1"/>
    </source>
</evidence>
<gene>
    <name evidence="2" type="ORF">HPS54_11005</name>
</gene>
<feature type="chain" id="PRO_5046678979" evidence="1">
    <location>
        <begin position="21"/>
        <end position="346"/>
    </location>
</feature>
<organism evidence="2 3">
    <name type="scientific">Xylanibacter caecicola</name>
    <dbReference type="NCBI Taxonomy" id="2736294"/>
    <lineage>
        <taxon>Bacteria</taxon>
        <taxon>Pseudomonadati</taxon>
        <taxon>Bacteroidota</taxon>
        <taxon>Bacteroidia</taxon>
        <taxon>Bacteroidales</taxon>
        <taxon>Prevotellaceae</taxon>
        <taxon>Xylanibacter</taxon>
    </lineage>
</organism>
<comment type="caution">
    <text evidence="2">The sequence shown here is derived from an EMBL/GenBank/DDBJ whole genome shotgun (WGS) entry which is preliminary data.</text>
</comment>
<reference evidence="2 3" key="1">
    <citation type="submission" date="2020-05" db="EMBL/GenBank/DDBJ databases">
        <title>Distinct polysaccharide utilization as determinants for interspecies competition between intestinal Prevotella spp.</title>
        <authorList>
            <person name="Galvez E.J.C."/>
            <person name="Iljazovic A."/>
            <person name="Strowig T."/>
        </authorList>
    </citation>
    <scope>NUCLEOTIDE SEQUENCE [LARGE SCALE GENOMIC DNA]</scope>
    <source>
        <strain evidence="2 3">PCHR</strain>
    </source>
</reference>
<dbReference type="RefSeq" id="WP_172345499.1">
    <property type="nucleotide sequence ID" value="NZ_JABKKJ010000025.1"/>
</dbReference>
<evidence type="ECO:0000313" key="3">
    <source>
        <dbReference type="Proteomes" id="UP000820977"/>
    </source>
</evidence>
<dbReference type="EMBL" id="JABKKJ010000025">
    <property type="protein sequence ID" value="NPE26030.1"/>
    <property type="molecule type" value="Genomic_DNA"/>
</dbReference>
<keyword evidence="3" id="KW-1185">Reference proteome</keyword>
<accession>A0ABX2B7S2</accession>
<protein>
    <submittedName>
        <fullName evidence="2">Uncharacterized protein</fullName>
    </submittedName>
</protein>
<keyword evidence="1" id="KW-0732">Signal</keyword>
<name>A0ABX2B7S2_9BACT</name>
<feature type="signal peptide" evidence="1">
    <location>
        <begin position="1"/>
        <end position="20"/>
    </location>
</feature>
<evidence type="ECO:0000256" key="1">
    <source>
        <dbReference type="SAM" id="SignalP"/>
    </source>
</evidence>
<dbReference type="Proteomes" id="UP000820977">
    <property type="component" value="Unassembled WGS sequence"/>
</dbReference>
<sequence length="346" mass="37266">MKKIYTLAMMALVGVASANAQAFKLDRNYVLTTSMKVADGTTVSPGFAGDEIGGGCIDKISEAFLDAEYSTLPISGGTAAGANYHILKNDYTDAETGIAFKAGTYACLNSNTELKFKDTFNPQGVSNIKKVIFYLASQGQLQAYARQYTGTSVENDYCHFEGDPTNRKLNPYYAPGFETTTWTEMSFNKPLKLVLDLTNNQEGTTEELTAGTIKMTMGGDTELVNMLYQFYEKATGPDGTSIIQGEKLIPWTADSKFVISFKKKAYVMGVALICGDADAKTAYLDITAENPQWTEETPTGIGSAVAESTAKTVEAIYTVGGTRVNALGKGVNIVKYSDGTSVKVIK</sequence>